<accession>A0AAV6TWH4</accession>
<dbReference type="EMBL" id="JAFNEN010000962">
    <property type="protein sequence ID" value="KAG8175696.1"/>
    <property type="molecule type" value="Genomic_DNA"/>
</dbReference>
<evidence type="ECO:0000256" key="1">
    <source>
        <dbReference type="SAM" id="MobiDB-lite"/>
    </source>
</evidence>
<reference evidence="2 3" key="1">
    <citation type="journal article" date="2022" name="Nat. Ecol. Evol.">
        <title>A masculinizing supergene underlies an exaggerated male reproductive morph in a spider.</title>
        <authorList>
            <person name="Hendrickx F."/>
            <person name="De Corte Z."/>
            <person name="Sonet G."/>
            <person name="Van Belleghem S.M."/>
            <person name="Kostlbacher S."/>
            <person name="Vangestel C."/>
        </authorList>
    </citation>
    <scope>NUCLEOTIDE SEQUENCE [LARGE SCALE GENOMIC DNA]</scope>
    <source>
        <strain evidence="2">W744_W776</strain>
    </source>
</reference>
<sequence>MEHREIRIYEVCPSCREVECAGAFESPVSPRKQCPGALGDRVRENRPPRAGNDPERGNSSLRLQRSNAIRRKRSPKK</sequence>
<proteinExistence type="predicted"/>
<feature type="region of interest" description="Disordered" evidence="1">
    <location>
        <begin position="27"/>
        <end position="77"/>
    </location>
</feature>
<name>A0AAV6TWH4_9ARAC</name>
<protein>
    <submittedName>
        <fullName evidence="2">Uncharacterized protein</fullName>
    </submittedName>
</protein>
<evidence type="ECO:0000313" key="3">
    <source>
        <dbReference type="Proteomes" id="UP000827092"/>
    </source>
</evidence>
<keyword evidence="3" id="KW-1185">Reference proteome</keyword>
<organism evidence="2 3">
    <name type="scientific">Oedothorax gibbosus</name>
    <dbReference type="NCBI Taxonomy" id="931172"/>
    <lineage>
        <taxon>Eukaryota</taxon>
        <taxon>Metazoa</taxon>
        <taxon>Ecdysozoa</taxon>
        <taxon>Arthropoda</taxon>
        <taxon>Chelicerata</taxon>
        <taxon>Arachnida</taxon>
        <taxon>Araneae</taxon>
        <taxon>Araneomorphae</taxon>
        <taxon>Entelegynae</taxon>
        <taxon>Araneoidea</taxon>
        <taxon>Linyphiidae</taxon>
        <taxon>Erigoninae</taxon>
        <taxon>Oedothorax</taxon>
    </lineage>
</organism>
<dbReference type="Proteomes" id="UP000827092">
    <property type="component" value="Unassembled WGS sequence"/>
</dbReference>
<feature type="compositionally biased region" description="Polar residues" evidence="1">
    <location>
        <begin position="57"/>
        <end position="67"/>
    </location>
</feature>
<dbReference type="AlphaFoldDB" id="A0AAV6TWH4"/>
<feature type="compositionally biased region" description="Basic and acidic residues" evidence="1">
    <location>
        <begin position="40"/>
        <end position="56"/>
    </location>
</feature>
<feature type="compositionally biased region" description="Basic residues" evidence="1">
    <location>
        <begin position="68"/>
        <end position="77"/>
    </location>
</feature>
<comment type="caution">
    <text evidence="2">The sequence shown here is derived from an EMBL/GenBank/DDBJ whole genome shotgun (WGS) entry which is preliminary data.</text>
</comment>
<gene>
    <name evidence="2" type="ORF">JTE90_013105</name>
</gene>
<evidence type="ECO:0000313" key="2">
    <source>
        <dbReference type="EMBL" id="KAG8175696.1"/>
    </source>
</evidence>